<feature type="domain" description="CBS" evidence="3">
    <location>
        <begin position="7"/>
        <end position="62"/>
    </location>
</feature>
<reference evidence="4 5" key="1">
    <citation type="submission" date="2010-01" db="EMBL/GenBank/DDBJ databases">
        <title>The complete genome of Thermobispora bispora DSM 43833.</title>
        <authorList>
            <consortium name="US DOE Joint Genome Institute (JGI-PGF)"/>
            <person name="Lucas S."/>
            <person name="Copeland A."/>
            <person name="Lapidus A."/>
            <person name="Glavina del Rio T."/>
            <person name="Dalin E."/>
            <person name="Tice H."/>
            <person name="Bruce D."/>
            <person name="Goodwin L."/>
            <person name="Pitluck S."/>
            <person name="Kyrpides N."/>
            <person name="Mavromatis K."/>
            <person name="Ivanova N."/>
            <person name="Mikhailova N."/>
            <person name="Chertkov O."/>
            <person name="Brettin T."/>
            <person name="Detter J.C."/>
            <person name="Han C."/>
            <person name="Larimer F."/>
            <person name="Land M."/>
            <person name="Hauser L."/>
            <person name="Markowitz V."/>
            <person name="Cheng J.-F."/>
            <person name="Hugenholtz P."/>
            <person name="Woyke T."/>
            <person name="Wu D."/>
            <person name="Jando M."/>
            <person name="Schneider S."/>
            <person name="Klenk H.-P."/>
            <person name="Eisen J.A."/>
        </authorList>
    </citation>
    <scope>NUCLEOTIDE SEQUENCE [LARGE SCALE GENOMIC DNA]</scope>
    <source>
        <strain evidence="5">ATCC 19993 / DSM 43833 / CBS 139.67 / JCM 10125 / KCTC 9307 / NBRC 14880 / R51</strain>
    </source>
</reference>
<dbReference type="SMART" id="SM00116">
    <property type="entry name" value="CBS"/>
    <property type="match status" value="2"/>
</dbReference>
<evidence type="ECO:0000313" key="5">
    <source>
        <dbReference type="Proteomes" id="UP000006640"/>
    </source>
</evidence>
<protein>
    <submittedName>
        <fullName evidence="4">Putative signal transduction protein with CBS domains</fullName>
    </submittedName>
</protein>
<dbReference type="Proteomes" id="UP000006640">
    <property type="component" value="Chromosome"/>
</dbReference>
<dbReference type="InterPro" id="IPR051257">
    <property type="entry name" value="Diverse_CBS-Domain"/>
</dbReference>
<dbReference type="STRING" id="469371.Tbis_0410"/>
<dbReference type="eggNOG" id="COG0517">
    <property type="taxonomic scope" value="Bacteria"/>
</dbReference>
<dbReference type="HOGENOM" id="CLU_040681_12_1_11"/>
<dbReference type="OrthoDB" id="9799454at2"/>
<dbReference type="KEGG" id="tbi:Tbis_0410"/>
<dbReference type="SUPFAM" id="SSF54631">
    <property type="entry name" value="CBS-domain pair"/>
    <property type="match status" value="1"/>
</dbReference>
<dbReference type="InterPro" id="IPR046342">
    <property type="entry name" value="CBS_dom_sf"/>
</dbReference>
<sequence>MRIGNVYRPDVFGCWVDERLPDVARRMAEKDVGALAVLDGNEVVGVITERDLVRALAESPDVYSARVSEFATTDVETADVEDDSREVAERMLEAGFRHMPVTQNGEMVGMVSMRDLLALETWSG</sequence>
<dbReference type="Pfam" id="PF00571">
    <property type="entry name" value="CBS"/>
    <property type="match status" value="2"/>
</dbReference>
<evidence type="ECO:0000256" key="1">
    <source>
        <dbReference type="ARBA" id="ARBA00023122"/>
    </source>
</evidence>
<organism evidence="4 5">
    <name type="scientific">Thermobispora bispora (strain ATCC 19993 / DSM 43833 / CBS 139.67 / JCM 10125 / KCTC 9307 / NBRC 14880 / R51)</name>
    <dbReference type="NCBI Taxonomy" id="469371"/>
    <lineage>
        <taxon>Bacteria</taxon>
        <taxon>Bacillati</taxon>
        <taxon>Actinomycetota</taxon>
        <taxon>Actinomycetes</taxon>
        <taxon>Streptosporangiales</taxon>
        <taxon>Streptosporangiaceae</taxon>
        <taxon>Thermobispora</taxon>
    </lineage>
</organism>
<name>D6Y484_THEBD</name>
<dbReference type="PANTHER" id="PTHR43080:SF2">
    <property type="entry name" value="CBS DOMAIN-CONTAINING PROTEIN"/>
    <property type="match status" value="1"/>
</dbReference>
<evidence type="ECO:0000313" key="4">
    <source>
        <dbReference type="EMBL" id="ADG87138.1"/>
    </source>
</evidence>
<accession>D6Y484</accession>
<evidence type="ECO:0000256" key="2">
    <source>
        <dbReference type="PROSITE-ProRule" id="PRU00703"/>
    </source>
</evidence>
<keyword evidence="5" id="KW-1185">Reference proteome</keyword>
<evidence type="ECO:0000259" key="3">
    <source>
        <dbReference type="PROSITE" id="PS51371"/>
    </source>
</evidence>
<dbReference type="PANTHER" id="PTHR43080">
    <property type="entry name" value="CBS DOMAIN-CONTAINING PROTEIN CBSX3, MITOCHONDRIAL"/>
    <property type="match status" value="1"/>
</dbReference>
<dbReference type="InterPro" id="IPR000644">
    <property type="entry name" value="CBS_dom"/>
</dbReference>
<dbReference type="AlphaFoldDB" id="D6Y484"/>
<dbReference type="Gene3D" id="3.10.580.10">
    <property type="entry name" value="CBS-domain"/>
    <property type="match status" value="1"/>
</dbReference>
<proteinExistence type="predicted"/>
<feature type="domain" description="CBS" evidence="3">
    <location>
        <begin position="71"/>
        <end position="124"/>
    </location>
</feature>
<keyword evidence="1 2" id="KW-0129">CBS domain</keyword>
<dbReference type="EMBL" id="CP001874">
    <property type="protein sequence ID" value="ADG87138.1"/>
    <property type="molecule type" value="Genomic_DNA"/>
</dbReference>
<dbReference type="RefSeq" id="WP_013130671.1">
    <property type="nucleotide sequence ID" value="NC_014165.1"/>
</dbReference>
<gene>
    <name evidence="4" type="ordered locus">Tbis_0410</name>
</gene>
<dbReference type="PROSITE" id="PS51371">
    <property type="entry name" value="CBS"/>
    <property type="match status" value="2"/>
</dbReference>